<evidence type="ECO:0000313" key="3">
    <source>
        <dbReference type="EMBL" id="MBK1616989.1"/>
    </source>
</evidence>
<comment type="similarity">
    <text evidence="1">Belongs to the CIA30 family.</text>
</comment>
<dbReference type="InterPro" id="IPR013857">
    <property type="entry name" value="NADH-UbQ_OxRdtase-assoc_prot30"/>
</dbReference>
<accession>A0A9X0W4S8</accession>
<proteinExistence type="inferred from homology"/>
<feature type="domain" description="NADH:ubiquinone oxidoreductase intermediate-associated protein 30" evidence="2">
    <location>
        <begin position="16"/>
        <end position="163"/>
    </location>
</feature>
<dbReference type="AlphaFoldDB" id="A0A9X0W4S8"/>
<evidence type="ECO:0000259" key="2">
    <source>
        <dbReference type="Pfam" id="PF08547"/>
    </source>
</evidence>
<dbReference type="Pfam" id="PF08547">
    <property type="entry name" value="CIA30"/>
    <property type="match status" value="1"/>
</dbReference>
<dbReference type="InterPro" id="IPR008979">
    <property type="entry name" value="Galactose-bd-like_sf"/>
</dbReference>
<evidence type="ECO:0000256" key="1">
    <source>
        <dbReference type="ARBA" id="ARBA00007884"/>
    </source>
</evidence>
<keyword evidence="4" id="KW-1185">Reference proteome</keyword>
<protein>
    <submittedName>
        <fullName evidence="3">NADH:ubiquinone oxidoreductase</fullName>
    </submittedName>
</protein>
<evidence type="ECO:0000313" key="4">
    <source>
        <dbReference type="Proteomes" id="UP001138768"/>
    </source>
</evidence>
<name>A0A9X0W4S8_9GAMM</name>
<dbReference type="Proteomes" id="UP001138768">
    <property type="component" value="Unassembled WGS sequence"/>
</dbReference>
<gene>
    <name evidence="3" type="ORF">CKO42_00695</name>
</gene>
<comment type="caution">
    <text evidence="3">The sequence shown here is derived from an EMBL/GenBank/DDBJ whole genome shotgun (WGS) entry which is preliminary data.</text>
</comment>
<dbReference type="InterPro" id="IPR039131">
    <property type="entry name" value="NDUFAF1"/>
</dbReference>
<dbReference type="EMBL" id="NRRY01000001">
    <property type="protein sequence ID" value="MBK1616989.1"/>
    <property type="molecule type" value="Genomic_DNA"/>
</dbReference>
<dbReference type="SUPFAM" id="SSF49785">
    <property type="entry name" value="Galactose-binding domain-like"/>
    <property type="match status" value="1"/>
</dbReference>
<reference evidence="3 4" key="1">
    <citation type="journal article" date="2020" name="Microorganisms">
        <title>Osmotic Adaptation and Compatible Solute Biosynthesis of Phototrophic Bacteria as Revealed from Genome Analyses.</title>
        <authorList>
            <person name="Imhoff J.F."/>
            <person name="Rahn T."/>
            <person name="Kunzel S."/>
            <person name="Keller A."/>
            <person name="Neulinger S.C."/>
        </authorList>
    </citation>
    <scope>NUCLEOTIDE SEQUENCE [LARGE SCALE GENOMIC DNA]</scope>
    <source>
        <strain evidence="3 4">DSM 25653</strain>
    </source>
</reference>
<dbReference type="PANTHER" id="PTHR13194">
    <property type="entry name" value="COMPLEX I INTERMEDIATE-ASSOCIATED PROTEIN 30"/>
    <property type="match status" value="1"/>
</dbReference>
<sequence>MMNPAFAAPPGLIDDFRQDRDASRLGTAWRLTTDRVMGGISEAQMTRAVIDGRPALCLTGTVSLENNGGFVQMNLDLSPDRGLLDASAYSGVRLIVRGDGADYNLHLKTAATRLPWQSYRAAFQTGSAWQEVRLPFSSFEPHRLVPTLDPARLKRLGIVAIGRAMSADVCIAEIGFY</sequence>
<dbReference type="PANTHER" id="PTHR13194:SF19">
    <property type="entry name" value="NAD(P)-BINDING ROSSMANN-FOLD SUPERFAMILY PROTEIN"/>
    <property type="match status" value="1"/>
</dbReference>
<organism evidence="3 4">
    <name type="scientific">Lamprobacter modestohalophilus</name>
    <dbReference type="NCBI Taxonomy" id="1064514"/>
    <lineage>
        <taxon>Bacteria</taxon>
        <taxon>Pseudomonadati</taxon>
        <taxon>Pseudomonadota</taxon>
        <taxon>Gammaproteobacteria</taxon>
        <taxon>Chromatiales</taxon>
        <taxon>Chromatiaceae</taxon>
        <taxon>Lamprobacter</taxon>
    </lineage>
</organism>